<dbReference type="Proteomes" id="UP001596445">
    <property type="component" value="Unassembled WGS sequence"/>
</dbReference>
<keyword evidence="2" id="KW-1185">Reference proteome</keyword>
<accession>A0ABD5VYL2</accession>
<evidence type="ECO:0000313" key="1">
    <source>
        <dbReference type="EMBL" id="MFC7057334.1"/>
    </source>
</evidence>
<dbReference type="AlphaFoldDB" id="A0ABD5VYL2"/>
<comment type="caution">
    <text evidence="1">The sequence shown here is derived from an EMBL/GenBank/DDBJ whole genome shotgun (WGS) entry which is preliminary data.</text>
</comment>
<dbReference type="GeneID" id="76629180"/>
<dbReference type="EMBL" id="JBHSZI010000001">
    <property type="protein sequence ID" value="MFC7057334.1"/>
    <property type="molecule type" value="Genomic_DNA"/>
</dbReference>
<proteinExistence type="predicted"/>
<evidence type="ECO:0000313" key="2">
    <source>
        <dbReference type="Proteomes" id="UP001596445"/>
    </source>
</evidence>
<dbReference type="RefSeq" id="WP_267163076.1">
    <property type="nucleotide sequence ID" value="NZ_CP112972.1"/>
</dbReference>
<gene>
    <name evidence="1" type="ORF">ACFQQG_03020</name>
</gene>
<organism evidence="1 2">
    <name type="scientific">Halovenus salina</name>
    <dbReference type="NCBI Taxonomy" id="1510225"/>
    <lineage>
        <taxon>Archaea</taxon>
        <taxon>Methanobacteriati</taxon>
        <taxon>Methanobacteriota</taxon>
        <taxon>Stenosarchaea group</taxon>
        <taxon>Halobacteria</taxon>
        <taxon>Halobacteriales</taxon>
        <taxon>Haloarculaceae</taxon>
        <taxon>Halovenus</taxon>
    </lineage>
</organism>
<sequence>MSTDPGDDAITSASEFEAAVGDLLAAAVRNGVDVRGSWVYNTDDGEDSWEVMVYKLE</sequence>
<reference evidence="1 2" key="1">
    <citation type="journal article" date="2019" name="Int. J. Syst. Evol. Microbiol.">
        <title>The Global Catalogue of Microorganisms (GCM) 10K type strain sequencing project: providing services to taxonomists for standard genome sequencing and annotation.</title>
        <authorList>
            <consortium name="The Broad Institute Genomics Platform"/>
            <consortium name="The Broad Institute Genome Sequencing Center for Infectious Disease"/>
            <person name="Wu L."/>
            <person name="Ma J."/>
        </authorList>
    </citation>
    <scope>NUCLEOTIDE SEQUENCE [LARGE SCALE GENOMIC DNA]</scope>
    <source>
        <strain evidence="1 2">JCM 30072</strain>
    </source>
</reference>
<protein>
    <submittedName>
        <fullName evidence="1">Uncharacterized protein</fullName>
    </submittedName>
</protein>
<name>A0ABD5VYL2_9EURY</name>